<evidence type="ECO:0000256" key="1">
    <source>
        <dbReference type="ARBA" id="ARBA00022485"/>
    </source>
</evidence>
<dbReference type="SFLD" id="SFLDS00029">
    <property type="entry name" value="Radical_SAM"/>
    <property type="match status" value="1"/>
</dbReference>
<feature type="binding site" evidence="9">
    <location>
        <position position="236"/>
    </location>
    <ligand>
        <name>S-adenosyl-L-methionine</name>
        <dbReference type="ChEBI" id="CHEBI:59789"/>
    </ligand>
</feature>
<dbReference type="GO" id="GO:0051539">
    <property type="term" value="F:4 iron, 4 sulfur cluster binding"/>
    <property type="evidence" value="ECO:0007669"/>
    <property type="project" value="UniProtKB-KW"/>
</dbReference>
<feature type="binding site" evidence="9">
    <location>
        <position position="307"/>
    </location>
    <ligand>
        <name>(3R)-3-methyl-D-ornithine</name>
        <dbReference type="ChEBI" id="CHEBI:64642"/>
    </ligand>
</feature>
<evidence type="ECO:0000256" key="3">
    <source>
        <dbReference type="ARBA" id="ARBA00022691"/>
    </source>
</evidence>
<keyword evidence="6 7" id="KW-0411">Iron-sulfur</keyword>
<dbReference type="EMBL" id="BLAY01000027">
    <property type="protein sequence ID" value="GET37366.1"/>
    <property type="molecule type" value="Genomic_DNA"/>
</dbReference>
<evidence type="ECO:0000256" key="4">
    <source>
        <dbReference type="ARBA" id="ARBA00022723"/>
    </source>
</evidence>
<comment type="similarity">
    <text evidence="7">Belongs to the radical SAM superfamily. CofH family.</text>
</comment>
<dbReference type="CDD" id="cd01335">
    <property type="entry name" value="Radical_SAM"/>
    <property type="match status" value="1"/>
</dbReference>
<feature type="binding site" evidence="7 8">
    <location>
        <position position="119"/>
    </location>
    <ligand>
        <name>[4Fe-4S] cluster</name>
        <dbReference type="ChEBI" id="CHEBI:49883"/>
        <note>4Fe-4S-S-AdoMet</note>
    </ligand>
</feature>
<evidence type="ECO:0000313" key="12">
    <source>
        <dbReference type="Proteomes" id="UP001050975"/>
    </source>
</evidence>
<dbReference type="PANTHER" id="PTHR43076">
    <property type="entry name" value="FO SYNTHASE (COFH)"/>
    <property type="match status" value="1"/>
</dbReference>
<comment type="caution">
    <text evidence="11">The sequence shown here is derived from an EMBL/GenBank/DDBJ whole genome shotgun (WGS) entry which is preliminary data.</text>
</comment>
<dbReference type="GO" id="GO:0005506">
    <property type="term" value="F:iron ion binding"/>
    <property type="evidence" value="ECO:0007669"/>
    <property type="project" value="UniProtKB-UniRule"/>
</dbReference>
<sequence length="428" mass="47349">MVSTNNFLCSRSKFSAPREKNQPHSLLTNAPGRGFPGKIEKVTRALGGCAVTTKTVDTILNRVVAGYDLSPEEGVFLLKQTDGDALGAMRETADWMRDRIAGNTVTYVINRNINFTNICEQHCNFCAFRRDAGENGAYWLDWAQILEKATDAVARGATEICMQGGLNLDAKLNGASLPYYLRLVETIKNEFPQLHLHAFSPQEVQFIAREDGLSYSEVIAALRDAGVGSMPGTAAEVLDDEVRRILCPEKIDTATWLEIVETAHKLGVPTTSTMLSGHIETPEQQIIHLTRLRNLQQKALESGYLARFTEFILLPFVGQEAPKPLRRRVGRDQPVLEDALVLTAVARLFLGKWIPNHQPSWVKLGLEGAKLALRWGCNDIGGTLMEEHITTMAGAVGGTCMEVETLQEAIRSLGRPYKQRDTLYNIVA</sequence>
<comment type="pathway">
    <text evidence="7">Cofactor biosynthesis; coenzyme F0 biosynthesis.</text>
</comment>
<dbReference type="NCBIfam" id="TIGR03551">
    <property type="entry name" value="F420_cofH"/>
    <property type="match status" value="1"/>
</dbReference>
<keyword evidence="3 7" id="KW-0949">S-adenosyl-L-methionine</keyword>
<comment type="function">
    <text evidence="7">Catalyzes the radical-mediated synthesis of 5-amino-5-(4-hydroxybenzyl)-6-(D-ribitylimino)-5,6-dihydrouracil from 5-amino-6-(D-ribitylamino)uracil and L-tyrosine.</text>
</comment>
<dbReference type="InterPro" id="IPR045567">
    <property type="entry name" value="CofH/MnqC-like_C"/>
</dbReference>
<dbReference type="Pfam" id="PF04055">
    <property type="entry name" value="Radical_SAM"/>
    <property type="match status" value="1"/>
</dbReference>
<feature type="domain" description="Radical SAM core" evidence="10">
    <location>
        <begin position="105"/>
        <end position="352"/>
    </location>
</feature>
<evidence type="ECO:0000259" key="10">
    <source>
        <dbReference type="PROSITE" id="PS51918"/>
    </source>
</evidence>
<evidence type="ECO:0000256" key="5">
    <source>
        <dbReference type="ARBA" id="ARBA00023004"/>
    </source>
</evidence>
<comment type="cofactor">
    <cofactor evidence="7 8">
        <name>[4Fe-4S] cluster</name>
        <dbReference type="ChEBI" id="CHEBI:49883"/>
    </cofactor>
    <text evidence="7 8">Binds 1 [4Fe-4S] cluster. The cluster is coordinated with 3 cysteines and an exchangeable S-adenosyl-L-methionine.</text>
</comment>
<proteinExistence type="inferred from homology"/>
<dbReference type="InterPro" id="IPR013785">
    <property type="entry name" value="Aldolase_TIM"/>
</dbReference>
<keyword evidence="4 7" id="KW-0479">Metal-binding</keyword>
<dbReference type="PIRSF" id="PIRSF004762">
    <property type="entry name" value="CHP00423"/>
    <property type="match status" value="1"/>
</dbReference>
<keyword evidence="5 7" id="KW-0408">Iron</keyword>
<evidence type="ECO:0000256" key="2">
    <source>
        <dbReference type="ARBA" id="ARBA00022679"/>
    </source>
</evidence>
<feature type="binding site" evidence="7 8">
    <location>
        <position position="123"/>
    </location>
    <ligand>
        <name>[4Fe-4S] cluster</name>
        <dbReference type="ChEBI" id="CHEBI:49883"/>
        <note>4Fe-4S-S-AdoMet</note>
    </ligand>
</feature>
<dbReference type="InterPro" id="IPR019940">
    <property type="entry name" value="CofH_family"/>
</dbReference>
<dbReference type="InterPro" id="IPR058240">
    <property type="entry name" value="rSAM_sf"/>
</dbReference>
<dbReference type="Proteomes" id="UP001050975">
    <property type="component" value="Unassembled WGS sequence"/>
</dbReference>
<dbReference type="Pfam" id="PF19288">
    <property type="entry name" value="CofH_C"/>
    <property type="match status" value="1"/>
</dbReference>
<dbReference type="InterPro" id="IPR007197">
    <property type="entry name" value="rSAM"/>
</dbReference>
<dbReference type="PROSITE" id="PS51918">
    <property type="entry name" value="RADICAL_SAM"/>
    <property type="match status" value="1"/>
</dbReference>
<name>A0AAV3X7W2_9CYAN</name>
<accession>A0AAV3X7W2</accession>
<dbReference type="EC" id="2.5.1.147" evidence="7"/>
<dbReference type="Gene3D" id="3.20.20.70">
    <property type="entry name" value="Aldolase class I"/>
    <property type="match status" value="1"/>
</dbReference>
<comment type="catalytic activity">
    <reaction evidence="7">
        <text>5-amino-6-(D-ribitylamino)uracil + L-tyrosine + S-adenosyl-L-methionine = 5-amino-5-(4-hydroxybenzyl)-6-(D-ribitylimino)-5,6-dihydrouracil + 2-iminoacetate + 5'-deoxyadenosine + L-methionine + H(+)</text>
        <dbReference type="Rhea" id="RHEA:55200"/>
        <dbReference type="ChEBI" id="CHEBI:15378"/>
        <dbReference type="ChEBI" id="CHEBI:15934"/>
        <dbReference type="ChEBI" id="CHEBI:17319"/>
        <dbReference type="ChEBI" id="CHEBI:57844"/>
        <dbReference type="ChEBI" id="CHEBI:58315"/>
        <dbReference type="ChEBI" id="CHEBI:59789"/>
        <dbReference type="ChEBI" id="CHEBI:77846"/>
        <dbReference type="ChEBI" id="CHEBI:85936"/>
        <dbReference type="EC" id="2.5.1.147"/>
    </reaction>
</comment>
<dbReference type="InterPro" id="IPR020050">
    <property type="entry name" value="FO_synthase_su2"/>
</dbReference>
<dbReference type="InterPro" id="IPR034405">
    <property type="entry name" value="F420"/>
</dbReference>
<keyword evidence="1 7" id="KW-0004">4Fe-4S</keyword>
<keyword evidence="12" id="KW-1185">Reference proteome</keyword>
<evidence type="ECO:0000313" key="11">
    <source>
        <dbReference type="EMBL" id="GET37366.1"/>
    </source>
</evidence>
<evidence type="ECO:0000256" key="9">
    <source>
        <dbReference type="PIRSR" id="PIRSR004762-2"/>
    </source>
</evidence>
<organism evidence="11 12">
    <name type="scientific">Microseira wollei NIES-4236</name>
    <dbReference type="NCBI Taxonomy" id="2530354"/>
    <lineage>
        <taxon>Bacteria</taxon>
        <taxon>Bacillati</taxon>
        <taxon>Cyanobacteriota</taxon>
        <taxon>Cyanophyceae</taxon>
        <taxon>Oscillatoriophycideae</taxon>
        <taxon>Aerosakkonematales</taxon>
        <taxon>Aerosakkonemataceae</taxon>
        <taxon>Microseira</taxon>
    </lineage>
</organism>
<dbReference type="SFLD" id="SFLDG01388">
    <property type="entry name" value="7_8-didemethyl-8-hydroxy-5-dea"/>
    <property type="match status" value="1"/>
</dbReference>
<feature type="binding site" evidence="9">
    <location>
        <position position="360"/>
    </location>
    <ligand>
        <name>(3R)-3-methyl-D-ornithine</name>
        <dbReference type="ChEBI" id="CHEBI:64642"/>
    </ligand>
</feature>
<feature type="binding site" evidence="7 8">
    <location>
        <position position="126"/>
    </location>
    <ligand>
        <name>[4Fe-4S] cluster</name>
        <dbReference type="ChEBI" id="CHEBI:49883"/>
        <note>4Fe-4S-S-AdoMet</note>
    </ligand>
</feature>
<dbReference type="PANTHER" id="PTHR43076:SF1">
    <property type="entry name" value="LIPOYL SYNTHASE 2"/>
    <property type="match status" value="1"/>
</dbReference>
<keyword evidence="2 7" id="KW-0808">Transferase</keyword>
<dbReference type="SFLD" id="SFLDG01064">
    <property type="entry name" value="F420__menaquinone_cofactor_bio"/>
    <property type="match status" value="1"/>
</dbReference>
<evidence type="ECO:0000256" key="6">
    <source>
        <dbReference type="ARBA" id="ARBA00023014"/>
    </source>
</evidence>
<dbReference type="NCBIfam" id="NF005609">
    <property type="entry name" value="PRK07360.1"/>
    <property type="match status" value="1"/>
</dbReference>
<evidence type="ECO:0000256" key="7">
    <source>
        <dbReference type="HAMAP-Rule" id="MF_01612"/>
    </source>
</evidence>
<dbReference type="GO" id="GO:0044689">
    <property type="term" value="F:7,8-didemethyl-8-hydroxy-5-deazariboflavin synthase activity"/>
    <property type="evidence" value="ECO:0007669"/>
    <property type="project" value="TreeGrafter"/>
</dbReference>
<protein>
    <recommendedName>
        <fullName evidence="7">5-amino-6-(D-ribitylamino)uracil--L-tyrosine 4-hydroxyphenyl transferase</fullName>
        <ecNumber evidence="7">2.5.1.147</ecNumber>
    </recommendedName>
    <alternativeName>
        <fullName evidence="7">FO synthase subunit 2</fullName>
    </alternativeName>
</protein>
<dbReference type="AlphaFoldDB" id="A0AAV3X7W2"/>
<dbReference type="NCBIfam" id="TIGR00423">
    <property type="entry name" value="CofH family radical SAM protein"/>
    <property type="match status" value="1"/>
</dbReference>
<reference evidence="11" key="1">
    <citation type="submission" date="2019-10" db="EMBL/GenBank/DDBJ databases">
        <title>Draft genome sequece of Microseira wollei NIES-4236.</title>
        <authorList>
            <person name="Yamaguchi H."/>
            <person name="Suzuki S."/>
            <person name="Kawachi M."/>
        </authorList>
    </citation>
    <scope>NUCLEOTIDE SEQUENCE</scope>
    <source>
        <strain evidence="11">NIES-4236</strain>
    </source>
</reference>
<feature type="binding site" evidence="9">
    <location>
        <position position="125"/>
    </location>
    <ligand>
        <name>S-adenosyl-L-methionine</name>
        <dbReference type="ChEBI" id="CHEBI:59789"/>
    </ligand>
</feature>
<evidence type="ECO:0000256" key="8">
    <source>
        <dbReference type="PIRSR" id="PIRSR004762-1"/>
    </source>
</evidence>
<dbReference type="SUPFAM" id="SSF102114">
    <property type="entry name" value="Radical SAM enzymes"/>
    <property type="match status" value="1"/>
</dbReference>
<gene>
    <name evidence="7" type="primary">cofH</name>
    <name evidence="11" type="ORF">MiSe_21190</name>
</gene>
<feature type="binding site" evidence="9">
    <location>
        <position position="200"/>
    </location>
    <ligand>
        <name>(3R)-3-methyl-D-ornithine</name>
        <dbReference type="ChEBI" id="CHEBI:64642"/>
    </ligand>
</feature>
<comment type="subunit">
    <text evidence="7">The FO synthase complex consists of two subunits, CofG and CofH.</text>
</comment>
<dbReference type="GO" id="GO:0141093">
    <property type="term" value="F:5-amino-6-(D-ribitylamino)uracil--L-tyrosine 4-hydroxyphenyl transferase activity"/>
    <property type="evidence" value="ECO:0007669"/>
    <property type="project" value="UniProtKB-EC"/>
</dbReference>
<dbReference type="HAMAP" id="MF_01612">
    <property type="entry name" value="FO_synth_sub2"/>
    <property type="match status" value="1"/>
</dbReference>
<dbReference type="SFLD" id="SFLDF00293">
    <property type="entry name" value="((2_3_4_5-tetrahydroxypentyl)a"/>
    <property type="match status" value="1"/>
</dbReference>
<dbReference type="SFLD" id="SFLDG01389">
    <property type="entry name" value="menaquinone_synthsis_involved"/>
    <property type="match status" value="1"/>
</dbReference>